<dbReference type="InterPro" id="IPR006665">
    <property type="entry name" value="OmpA-like"/>
</dbReference>
<sequence length="192" mass="20331">MKLNKTFLALAMMAILATGCSSTEEEDSLTESAQGTDASTSGYNDGSMSGSQFGSGSGYNAGAGYGSGSGAHLGPEFSDPSNPLSKQVIYFELDSSQVRQEFVPVIAAHAQYLSSHPQQRVILAGHADERGSSEYNIALGEQRAKSVERMMRAQGVSASQLEIVSYGEEKPAVSGSGESAWQMNRRVEVGYQ</sequence>
<dbReference type="NCBIfam" id="TIGR02802">
    <property type="entry name" value="Pal_lipo"/>
    <property type="match status" value="1"/>
</dbReference>
<dbReference type="InterPro" id="IPR014169">
    <property type="entry name" value="Pal_lipo_C"/>
</dbReference>
<evidence type="ECO:0000256" key="9">
    <source>
        <dbReference type="SAM" id="MobiDB-lite"/>
    </source>
</evidence>
<dbReference type="InterPro" id="IPR039001">
    <property type="entry name" value="Pal"/>
</dbReference>
<evidence type="ECO:0000259" key="11">
    <source>
        <dbReference type="PROSITE" id="PS51123"/>
    </source>
</evidence>
<dbReference type="InterPro" id="IPR050330">
    <property type="entry name" value="Bact_OuterMem_StrucFunc"/>
</dbReference>
<keyword evidence="1 8" id="KW-0132">Cell division</keyword>
<feature type="domain" description="OmpA-like" evidence="11">
    <location>
        <begin position="78"/>
        <end position="192"/>
    </location>
</feature>
<evidence type="ECO:0000313" key="12">
    <source>
        <dbReference type="EMBL" id="WAR46346.1"/>
    </source>
</evidence>
<evidence type="ECO:0000256" key="6">
    <source>
        <dbReference type="ARBA" id="ARBA00023288"/>
    </source>
</evidence>
<evidence type="ECO:0000256" key="2">
    <source>
        <dbReference type="ARBA" id="ARBA00022729"/>
    </source>
</evidence>
<protein>
    <recommendedName>
        <fullName evidence="8">Peptidoglycan-associated lipoprotein</fullName>
        <shortName evidence="8">PAL</shortName>
    </recommendedName>
</protein>
<feature type="compositionally biased region" description="Polar residues" evidence="9">
    <location>
        <begin position="33"/>
        <end position="44"/>
    </location>
</feature>
<evidence type="ECO:0000256" key="10">
    <source>
        <dbReference type="SAM" id="SignalP"/>
    </source>
</evidence>
<dbReference type="InterPro" id="IPR036737">
    <property type="entry name" value="OmpA-like_sf"/>
</dbReference>
<keyword evidence="5 8" id="KW-0998">Cell outer membrane</keyword>
<evidence type="ECO:0000256" key="4">
    <source>
        <dbReference type="ARBA" id="ARBA00023139"/>
    </source>
</evidence>
<dbReference type="PROSITE" id="PS01068">
    <property type="entry name" value="OMPA_1"/>
    <property type="match status" value="1"/>
</dbReference>
<dbReference type="CDD" id="cd07185">
    <property type="entry name" value="OmpA_C-like"/>
    <property type="match status" value="1"/>
</dbReference>
<comment type="function">
    <text evidence="8">Part of the Tol-Pal system, which plays a role in outer membrane invagination during cell division and is important for maintaining outer membrane integrity.</text>
</comment>
<dbReference type="PROSITE" id="PS51257">
    <property type="entry name" value="PROKAR_LIPOPROTEIN"/>
    <property type="match status" value="1"/>
</dbReference>
<dbReference type="EMBL" id="CP113517">
    <property type="protein sequence ID" value="WAR46346.1"/>
    <property type="molecule type" value="Genomic_DNA"/>
</dbReference>
<dbReference type="InterPro" id="IPR006664">
    <property type="entry name" value="OMP_bac"/>
</dbReference>
<keyword evidence="6 8" id="KW-0449">Lipoprotein</keyword>
<dbReference type="PROSITE" id="PS51123">
    <property type="entry name" value="OMPA_2"/>
    <property type="match status" value="1"/>
</dbReference>
<dbReference type="PANTHER" id="PTHR30329">
    <property type="entry name" value="STATOR ELEMENT OF FLAGELLAR MOTOR COMPLEX"/>
    <property type="match status" value="1"/>
</dbReference>
<feature type="region of interest" description="Disordered" evidence="9">
    <location>
        <begin position="25"/>
        <end position="49"/>
    </location>
</feature>
<dbReference type="SUPFAM" id="SSF103088">
    <property type="entry name" value="OmpA-like"/>
    <property type="match status" value="1"/>
</dbReference>
<reference evidence="12" key="1">
    <citation type="submission" date="2022-11" db="EMBL/GenBank/DDBJ databases">
        <title>Methylomonas rapida sp. nov., Carotenoid-Producing Obligate Methanotrophs with High Growth Characteristics and Biotechnological Potential.</title>
        <authorList>
            <person name="Tikhonova E.N."/>
            <person name="Suleimanov R.Z."/>
            <person name="Miroshnikov K."/>
            <person name="Oshkin I.Y."/>
            <person name="Belova S.E."/>
            <person name="Danilova O.V."/>
            <person name="Ashikhmin A."/>
            <person name="Konopkin A."/>
            <person name="But S.Y."/>
            <person name="Khmelenina V.N."/>
            <person name="Kuznetsov N."/>
            <person name="Pimenov N.V."/>
            <person name="Dedysh S.N."/>
        </authorList>
    </citation>
    <scope>NUCLEOTIDE SEQUENCE</scope>
    <source>
        <strain evidence="12">MP1</strain>
    </source>
</reference>
<keyword evidence="2 8" id="KW-0732">Signal</keyword>
<evidence type="ECO:0000256" key="5">
    <source>
        <dbReference type="ARBA" id="ARBA00023237"/>
    </source>
</evidence>
<keyword evidence="3 8" id="KW-0472">Membrane</keyword>
<dbReference type="Proteomes" id="UP001162780">
    <property type="component" value="Chromosome"/>
</dbReference>
<proteinExistence type="inferred from homology"/>
<comment type="similarity">
    <text evidence="8">Belongs to the Pal lipoprotein family.</text>
</comment>
<organism evidence="12 13">
    <name type="scientific">Methylomonas rapida</name>
    <dbReference type="NCBI Taxonomy" id="2963939"/>
    <lineage>
        <taxon>Bacteria</taxon>
        <taxon>Pseudomonadati</taxon>
        <taxon>Pseudomonadota</taxon>
        <taxon>Gammaproteobacteria</taxon>
        <taxon>Methylococcales</taxon>
        <taxon>Methylococcaceae</taxon>
        <taxon>Methylomonas</taxon>
    </lineage>
</organism>
<comment type="subcellular location">
    <subcellularLocation>
        <location evidence="8">Cell outer membrane</location>
        <topology evidence="8">Lipid-anchor</topology>
    </subcellularLocation>
</comment>
<dbReference type="PRINTS" id="PR01021">
    <property type="entry name" value="OMPADOMAIN"/>
</dbReference>
<evidence type="ECO:0000256" key="7">
    <source>
        <dbReference type="ARBA" id="ARBA00023306"/>
    </source>
</evidence>
<dbReference type="PANTHER" id="PTHR30329:SF21">
    <property type="entry name" value="LIPOPROTEIN YIAD-RELATED"/>
    <property type="match status" value="1"/>
</dbReference>
<feature type="chain" id="PRO_5046369103" description="Peptidoglycan-associated lipoprotein" evidence="10">
    <location>
        <begin position="24"/>
        <end position="192"/>
    </location>
</feature>
<dbReference type="InterPro" id="IPR006690">
    <property type="entry name" value="OMPA-like_CS"/>
</dbReference>
<comment type="subunit">
    <text evidence="8">The Tol-Pal system is composed of five core proteins: the inner membrane proteins TolA, TolQ and TolR, the periplasmic protein TolB and the outer membrane protein Pal. They form a network linking the inner and outer membranes and the peptidoglycan layer.</text>
</comment>
<evidence type="ECO:0000313" key="13">
    <source>
        <dbReference type="Proteomes" id="UP001162780"/>
    </source>
</evidence>
<keyword evidence="13" id="KW-1185">Reference proteome</keyword>
<feature type="signal peptide" evidence="10">
    <location>
        <begin position="1"/>
        <end position="23"/>
    </location>
</feature>
<keyword evidence="7 8" id="KW-0131">Cell cycle</keyword>
<dbReference type="HAMAP" id="MF_02204">
    <property type="entry name" value="Pal"/>
    <property type="match status" value="1"/>
</dbReference>
<evidence type="ECO:0000256" key="8">
    <source>
        <dbReference type="HAMAP-Rule" id="MF_02204"/>
    </source>
</evidence>
<evidence type="ECO:0000256" key="3">
    <source>
        <dbReference type="ARBA" id="ARBA00023136"/>
    </source>
</evidence>
<name>A0ABY7GPC9_9GAMM</name>
<accession>A0ABY7GPC9</accession>
<dbReference type="Gene3D" id="3.30.1330.60">
    <property type="entry name" value="OmpA-like domain"/>
    <property type="match status" value="1"/>
</dbReference>
<dbReference type="Pfam" id="PF00691">
    <property type="entry name" value="OmpA"/>
    <property type="match status" value="1"/>
</dbReference>
<dbReference type="RefSeq" id="WP_255187247.1">
    <property type="nucleotide sequence ID" value="NZ_CP113517.1"/>
</dbReference>
<gene>
    <name evidence="8 12" type="primary">pal</name>
    <name evidence="12" type="ORF">NM686_007475</name>
</gene>
<keyword evidence="4 8" id="KW-0564">Palmitate</keyword>
<evidence type="ECO:0000256" key="1">
    <source>
        <dbReference type="ARBA" id="ARBA00022618"/>
    </source>
</evidence>